<dbReference type="HAMAP" id="MF_00442">
    <property type="entry name" value="Helicase_Hel308"/>
    <property type="match status" value="1"/>
</dbReference>
<dbReference type="GO" id="GO:0003677">
    <property type="term" value="F:DNA binding"/>
    <property type="evidence" value="ECO:0007669"/>
    <property type="project" value="UniProtKB-UniRule"/>
</dbReference>
<dbReference type="SUPFAM" id="SSF52540">
    <property type="entry name" value="P-loop containing nucleoside triphosphate hydrolases"/>
    <property type="match status" value="1"/>
</dbReference>
<name>D5VQF6_METIM</name>
<dbReference type="InterPro" id="IPR001650">
    <property type="entry name" value="Helicase_C-like"/>
</dbReference>
<evidence type="ECO:0000256" key="4">
    <source>
        <dbReference type="ARBA" id="ARBA00022806"/>
    </source>
</evidence>
<comment type="catalytic activity">
    <reaction evidence="9 11">
        <text>Couples ATP hydrolysis with the unwinding of duplex DNA by translocating in the 3'-5' direction.</text>
        <dbReference type="EC" id="5.6.2.4"/>
    </reaction>
</comment>
<dbReference type="SUPFAM" id="SSF46785">
    <property type="entry name" value="Winged helix' DNA-binding domain"/>
    <property type="match status" value="1"/>
</dbReference>
<dbReference type="SMART" id="SM00490">
    <property type="entry name" value="HELICc"/>
    <property type="match status" value="1"/>
</dbReference>
<feature type="domain" description="Helicase ATP-binding" evidence="12">
    <location>
        <begin position="23"/>
        <end position="188"/>
    </location>
</feature>
<evidence type="ECO:0000256" key="6">
    <source>
        <dbReference type="ARBA" id="ARBA00023125"/>
    </source>
</evidence>
<dbReference type="Pfam" id="PF00270">
    <property type="entry name" value="DEAD"/>
    <property type="match status" value="1"/>
</dbReference>
<dbReference type="PANTHER" id="PTHR47961:SF10">
    <property type="entry name" value="ATP-DEPENDENT DNA HELICASE HEL308"/>
    <property type="match status" value="1"/>
</dbReference>
<accession>D5VQF6</accession>
<evidence type="ECO:0000256" key="11">
    <source>
        <dbReference type="HAMAP-Rule" id="MF_00442"/>
    </source>
</evidence>
<feature type="binding site" evidence="11">
    <location>
        <position position="17"/>
    </location>
    <ligand>
        <name>ATP</name>
        <dbReference type="ChEBI" id="CHEBI:30616"/>
    </ligand>
</feature>
<dbReference type="HOGENOM" id="CLU_006553_3_0_2"/>
<keyword evidence="1 11" id="KW-0547">Nucleotide-binding</keyword>
<dbReference type="KEGG" id="mif:Metin_0137"/>
<evidence type="ECO:0000256" key="3">
    <source>
        <dbReference type="ARBA" id="ARBA00022801"/>
    </source>
</evidence>
<comment type="subunit">
    <text evidence="11">Monomer.</text>
</comment>
<evidence type="ECO:0000256" key="9">
    <source>
        <dbReference type="ARBA" id="ARBA00034617"/>
    </source>
</evidence>
<protein>
    <recommendedName>
        <fullName evidence="11">ATP-dependent DNA helicase Hel308</fullName>
        <ecNumber evidence="11">5.6.2.4</ecNumber>
    </recommendedName>
    <alternativeName>
        <fullName evidence="11">DNA 3'-5' helicase Hel308</fullName>
    </alternativeName>
</protein>
<sequence>MDEILKFLGIKELRPPQKKALELGILDKKKNFLISIPTGAGKTVIAEMALINHLLLDKGKKGVYIVPLKALASEKYEEFKKKYEKFGVRVALSIGDYDEDEDLENYDLIITTAEKFDSLWRHGIKLSDISVVVVDEIHVIGDSERGGTLEVLLTKLKELDVQIIGLSATIGNPEELSEWLNAELLLDNWRPVELRKGIYREGVIEYLDGEVKECQDIVKEVVKDNGSVIIFCPTKKKAENRALSLDLSDLLKKSEKRKLEEISEELLSLFDPPTELCKKLASCVRKGIAFHHSGLTYEHRKIIEKAFRERILKVICSTTTLAFGLNLPCRRVIISELKRYTRRGLTYIPIMEVQQCIGRAGRPGLDEYGEGILVAKDERDYLRALQCLTQKPEPIYSKLSNDSVLRTQILGLIATRYVLDEYDLEEFIKNTFYAYQYKNLDEIKKKIKEIIEFLEDCNFIKNFEVTPLGKKVSNLYLDPLSAKIMIDNIEVKDDLHLLYILCKCIEMKPLLRVYRKEEEELAEELLNYEIFISYENLEEFKTAKMLYDWINEVPEDEILKTYKVEPGILRYKVEVAKWLSYSLKEIAKILNKEVPNLELRLEYGAKEELLELLKIKYIGRVRARKLYSAGIRNREDIIKNPKKVANILGEKISKKIFEELGVRYGQQRLI</sequence>
<dbReference type="eggNOG" id="arCOG00553">
    <property type="taxonomic scope" value="Archaea"/>
</dbReference>
<dbReference type="InterPro" id="IPR011545">
    <property type="entry name" value="DEAD/DEAH_box_helicase_dom"/>
</dbReference>
<keyword evidence="3 11" id="KW-0378">Hydrolase</keyword>
<dbReference type="Pfam" id="PF21280">
    <property type="entry name" value="Helicase_dom4_arc"/>
    <property type="match status" value="1"/>
</dbReference>
<dbReference type="Pfam" id="PF20470">
    <property type="entry name" value="HTH_61"/>
    <property type="match status" value="1"/>
</dbReference>
<dbReference type="Gene3D" id="1.10.150.20">
    <property type="entry name" value="5' to 3' exonuclease, C-terminal subdomain"/>
    <property type="match status" value="1"/>
</dbReference>
<keyword evidence="2 11" id="KW-0227">DNA damage</keyword>
<dbReference type="Proteomes" id="UP000002061">
    <property type="component" value="Chromosome"/>
</dbReference>
<feature type="domain" description="Helicase C-terminal" evidence="13">
    <location>
        <begin position="213"/>
        <end position="413"/>
    </location>
</feature>
<dbReference type="GO" id="GO:0043138">
    <property type="term" value="F:3'-5' DNA helicase activity"/>
    <property type="evidence" value="ECO:0007669"/>
    <property type="project" value="UniProtKB-UniRule"/>
</dbReference>
<evidence type="ECO:0000256" key="7">
    <source>
        <dbReference type="ARBA" id="ARBA00023204"/>
    </source>
</evidence>
<organism evidence="14 15">
    <name type="scientific">Methanocaldococcus infernus (strain DSM 11812 / JCM 15783 / ME)</name>
    <dbReference type="NCBI Taxonomy" id="573063"/>
    <lineage>
        <taxon>Archaea</taxon>
        <taxon>Methanobacteriati</taxon>
        <taxon>Methanobacteriota</taxon>
        <taxon>Methanomada group</taxon>
        <taxon>Methanococci</taxon>
        <taxon>Methanococcales</taxon>
        <taxon>Methanocaldococcaceae</taxon>
        <taxon>Methanocaldococcus</taxon>
    </lineage>
</organism>
<keyword evidence="4 11" id="KW-0347">Helicase</keyword>
<dbReference type="PANTHER" id="PTHR47961">
    <property type="entry name" value="DNA POLYMERASE THETA, PUTATIVE (AFU_ORTHOLOGUE AFUA_1G05260)-RELATED"/>
    <property type="match status" value="1"/>
</dbReference>
<comment type="catalytic activity">
    <reaction evidence="10 11">
        <text>ATP + H2O = ADP + phosphate + H(+)</text>
        <dbReference type="Rhea" id="RHEA:13065"/>
        <dbReference type="ChEBI" id="CHEBI:15377"/>
        <dbReference type="ChEBI" id="CHEBI:15378"/>
        <dbReference type="ChEBI" id="CHEBI:30616"/>
        <dbReference type="ChEBI" id="CHEBI:43474"/>
        <dbReference type="ChEBI" id="CHEBI:456216"/>
        <dbReference type="EC" id="5.6.2.4"/>
    </reaction>
</comment>
<dbReference type="InterPro" id="IPR046931">
    <property type="entry name" value="HTH_61"/>
</dbReference>
<evidence type="ECO:0000256" key="5">
    <source>
        <dbReference type="ARBA" id="ARBA00022840"/>
    </source>
</evidence>
<evidence type="ECO:0000313" key="14">
    <source>
        <dbReference type="EMBL" id="ADG12809.1"/>
    </source>
</evidence>
<dbReference type="GeneID" id="9131137"/>
<dbReference type="Gene3D" id="3.40.50.300">
    <property type="entry name" value="P-loop containing nucleotide triphosphate hydrolases"/>
    <property type="match status" value="2"/>
</dbReference>
<dbReference type="SMART" id="SM00487">
    <property type="entry name" value="DEXDc"/>
    <property type="match status" value="1"/>
</dbReference>
<reference evidence="14" key="1">
    <citation type="submission" date="2010-04" db="EMBL/GenBank/DDBJ databases">
        <title>Complete sequence of Methanocaldococcus infernus ME.</title>
        <authorList>
            <consortium name="US DOE Joint Genome Institute"/>
            <person name="Lucas S."/>
            <person name="Copeland A."/>
            <person name="Lapidus A."/>
            <person name="Cheng J.-F."/>
            <person name="Bruce D."/>
            <person name="Goodwin L."/>
            <person name="Pitluck S."/>
            <person name="Munk A.C."/>
            <person name="Detter J.C."/>
            <person name="Han C."/>
            <person name="Tapia R."/>
            <person name="Land M."/>
            <person name="Hauser L."/>
            <person name="Kyrpides N."/>
            <person name="Mikhailova N."/>
            <person name="Sieprawska-Lupa M."/>
            <person name="Whitman W.B."/>
            <person name="Woyke T."/>
        </authorList>
    </citation>
    <scope>NUCLEOTIDE SEQUENCE [LARGE SCALE GENOMIC DNA]</scope>
    <source>
        <strain evidence="14">ME</strain>
    </source>
</reference>
<dbReference type="EMBL" id="CP002009">
    <property type="protein sequence ID" value="ADG12809.1"/>
    <property type="molecule type" value="Genomic_DNA"/>
</dbReference>
<evidence type="ECO:0000313" key="15">
    <source>
        <dbReference type="Proteomes" id="UP000002061"/>
    </source>
</evidence>
<dbReference type="Gene3D" id="1.10.3380.30">
    <property type="match status" value="1"/>
</dbReference>
<dbReference type="Pfam" id="PF00271">
    <property type="entry name" value="Helicase_C"/>
    <property type="match status" value="1"/>
</dbReference>
<dbReference type="PROSITE" id="PS51192">
    <property type="entry name" value="HELICASE_ATP_BIND_1"/>
    <property type="match status" value="1"/>
</dbReference>
<dbReference type="GO" id="GO:0006281">
    <property type="term" value="P:DNA repair"/>
    <property type="evidence" value="ECO:0007669"/>
    <property type="project" value="UniProtKB-UniRule"/>
</dbReference>
<evidence type="ECO:0000259" key="12">
    <source>
        <dbReference type="PROSITE" id="PS51192"/>
    </source>
</evidence>
<dbReference type="InterPro" id="IPR036390">
    <property type="entry name" value="WH_DNA-bd_sf"/>
</dbReference>
<evidence type="ECO:0000256" key="8">
    <source>
        <dbReference type="ARBA" id="ARBA00023235"/>
    </source>
</evidence>
<dbReference type="GO" id="GO:0016887">
    <property type="term" value="F:ATP hydrolysis activity"/>
    <property type="evidence" value="ECO:0007669"/>
    <property type="project" value="RHEA"/>
</dbReference>
<dbReference type="RefSeq" id="WP_013099555.1">
    <property type="nucleotide sequence ID" value="NC_014122.1"/>
</dbReference>
<evidence type="ECO:0000256" key="10">
    <source>
        <dbReference type="ARBA" id="ARBA00048988"/>
    </source>
</evidence>
<dbReference type="GO" id="GO:0005524">
    <property type="term" value="F:ATP binding"/>
    <property type="evidence" value="ECO:0007669"/>
    <property type="project" value="UniProtKB-UniRule"/>
</dbReference>
<proteinExistence type="inferred from homology"/>
<keyword evidence="5 11" id="KW-0067">ATP-binding</keyword>
<keyword evidence="15" id="KW-1185">Reference proteome</keyword>
<dbReference type="AlphaFoldDB" id="D5VQF6"/>
<keyword evidence="6 11" id="KW-0238">DNA-binding</keyword>
<dbReference type="PROSITE" id="PS51194">
    <property type="entry name" value="HELICASE_CTER"/>
    <property type="match status" value="1"/>
</dbReference>
<evidence type="ECO:0000259" key="13">
    <source>
        <dbReference type="PROSITE" id="PS51194"/>
    </source>
</evidence>
<dbReference type="EC" id="5.6.2.4" evidence="11"/>
<comment type="function">
    <text evidence="11">DNA-dependent ATPase and 3'-5' DNA helicase that may be involved in repair of stalled replication forks.</text>
</comment>
<comment type="similarity">
    <text evidence="11">Belongs to the helicase family. Hel308 subfamily.</text>
</comment>
<keyword evidence="8 11" id="KW-0413">Isomerase</keyword>
<keyword evidence="7 11" id="KW-0234">DNA repair</keyword>
<dbReference type="SUPFAM" id="SSF158702">
    <property type="entry name" value="Sec63 N-terminal domain-like"/>
    <property type="match status" value="1"/>
</dbReference>
<evidence type="ECO:0000256" key="2">
    <source>
        <dbReference type="ARBA" id="ARBA00022763"/>
    </source>
</evidence>
<dbReference type="InterPro" id="IPR048772">
    <property type="entry name" value="Hel308-like_dom4"/>
</dbReference>
<dbReference type="InterPro" id="IPR050474">
    <property type="entry name" value="Hel308_SKI2-like"/>
</dbReference>
<gene>
    <name evidence="11" type="primary">hel308</name>
    <name evidence="14" type="ordered locus">Metin_0137</name>
</gene>
<evidence type="ECO:0000256" key="1">
    <source>
        <dbReference type="ARBA" id="ARBA00022741"/>
    </source>
</evidence>
<dbReference type="InterPro" id="IPR014001">
    <property type="entry name" value="Helicase_ATP-bd"/>
</dbReference>
<dbReference type="STRING" id="573063.Metin_0137"/>
<dbReference type="InterPro" id="IPR027417">
    <property type="entry name" value="P-loop_NTPase"/>
</dbReference>
<dbReference type="CDD" id="cd18795">
    <property type="entry name" value="SF2_C_Ski2"/>
    <property type="match status" value="1"/>
</dbReference>
<dbReference type="InterPro" id="IPR022965">
    <property type="entry name" value="Helicase_Hel308"/>
</dbReference>